<reference evidence="2 3" key="1">
    <citation type="submission" date="2019-09" db="EMBL/GenBank/DDBJ databases">
        <title>Actinomadura physcomitrii sp. nov., a novel actinomycete isolated from moss [Physcomitrium sphaericum (Ludw) Fuernr].</title>
        <authorList>
            <person name="Zhuang X."/>
            <person name="Liu C."/>
        </authorList>
    </citation>
    <scope>NUCLEOTIDE SEQUENCE [LARGE SCALE GENOMIC DNA]</scope>
    <source>
        <strain evidence="2 3">HMC1</strain>
    </source>
</reference>
<gene>
    <name evidence="2" type="ORF">F8566_30375</name>
</gene>
<dbReference type="AlphaFoldDB" id="A0A6H9YUC8"/>
<accession>A0A6H9YUC8</accession>
<dbReference type="Proteomes" id="UP000468735">
    <property type="component" value="Unassembled WGS sequence"/>
</dbReference>
<name>A0A6H9YUC8_9ACTN</name>
<evidence type="ECO:0000313" key="2">
    <source>
        <dbReference type="EMBL" id="KAB2344898.1"/>
    </source>
</evidence>
<proteinExistence type="predicted"/>
<sequence>MPTSDPQQPTQAQPPKCWCLFDHPLTEEARALVKRQLDYARNVQDPQGMLIHLIRLTGDCPARRSQATILDTRSADEPSGDGGEGVAR</sequence>
<comment type="caution">
    <text evidence="2">The sequence shown here is derived from an EMBL/GenBank/DDBJ whole genome shotgun (WGS) entry which is preliminary data.</text>
</comment>
<dbReference type="RefSeq" id="WP_151565266.1">
    <property type="nucleotide sequence ID" value="NZ_WBMT01000015.1"/>
</dbReference>
<protein>
    <submittedName>
        <fullName evidence="2">Uncharacterized protein</fullName>
    </submittedName>
</protein>
<feature type="region of interest" description="Disordered" evidence="1">
    <location>
        <begin position="68"/>
        <end position="88"/>
    </location>
</feature>
<dbReference type="OrthoDB" id="4251809at2"/>
<evidence type="ECO:0000256" key="1">
    <source>
        <dbReference type="SAM" id="MobiDB-lite"/>
    </source>
</evidence>
<keyword evidence="3" id="KW-1185">Reference proteome</keyword>
<organism evidence="2 3">
    <name type="scientific">Actinomadura rudentiformis</name>
    <dbReference type="NCBI Taxonomy" id="359158"/>
    <lineage>
        <taxon>Bacteria</taxon>
        <taxon>Bacillati</taxon>
        <taxon>Actinomycetota</taxon>
        <taxon>Actinomycetes</taxon>
        <taxon>Streptosporangiales</taxon>
        <taxon>Thermomonosporaceae</taxon>
        <taxon>Actinomadura</taxon>
    </lineage>
</organism>
<dbReference type="EMBL" id="WBMT01000015">
    <property type="protein sequence ID" value="KAB2344898.1"/>
    <property type="molecule type" value="Genomic_DNA"/>
</dbReference>
<evidence type="ECO:0000313" key="3">
    <source>
        <dbReference type="Proteomes" id="UP000468735"/>
    </source>
</evidence>